<protein>
    <submittedName>
        <fullName evidence="1">Uncharacterized protein</fullName>
    </submittedName>
</protein>
<evidence type="ECO:0000313" key="1">
    <source>
        <dbReference type="EMBL" id="JAD30381.1"/>
    </source>
</evidence>
<sequence length="48" mass="5435">MCFCLMFSVGKNFALVDSLKPPYLVKFKLSLRVVIETDVNSLADCKLH</sequence>
<reference evidence="1" key="2">
    <citation type="journal article" date="2015" name="Data Brief">
        <title>Shoot transcriptome of the giant reed, Arundo donax.</title>
        <authorList>
            <person name="Barrero R.A."/>
            <person name="Guerrero F.D."/>
            <person name="Moolhuijzen P."/>
            <person name="Goolsby J.A."/>
            <person name="Tidwell J."/>
            <person name="Bellgard S.E."/>
            <person name="Bellgard M.I."/>
        </authorList>
    </citation>
    <scope>NUCLEOTIDE SEQUENCE</scope>
    <source>
        <tissue evidence="1">Shoot tissue taken approximately 20 cm above the soil surface</tissue>
    </source>
</reference>
<proteinExistence type="predicted"/>
<dbReference type="EMBL" id="GBRH01267514">
    <property type="protein sequence ID" value="JAD30381.1"/>
    <property type="molecule type" value="Transcribed_RNA"/>
</dbReference>
<name>A0A0A8YUU7_ARUDO</name>
<accession>A0A0A8YUU7</accession>
<reference evidence="1" key="1">
    <citation type="submission" date="2014-09" db="EMBL/GenBank/DDBJ databases">
        <authorList>
            <person name="Magalhaes I.L.F."/>
            <person name="Oliveira U."/>
            <person name="Santos F.R."/>
            <person name="Vidigal T.H.D.A."/>
            <person name="Brescovit A.D."/>
            <person name="Santos A.J."/>
        </authorList>
    </citation>
    <scope>NUCLEOTIDE SEQUENCE</scope>
    <source>
        <tissue evidence="1">Shoot tissue taken approximately 20 cm above the soil surface</tissue>
    </source>
</reference>
<organism evidence="1">
    <name type="scientific">Arundo donax</name>
    <name type="common">Giant reed</name>
    <name type="synonym">Donax arundinaceus</name>
    <dbReference type="NCBI Taxonomy" id="35708"/>
    <lineage>
        <taxon>Eukaryota</taxon>
        <taxon>Viridiplantae</taxon>
        <taxon>Streptophyta</taxon>
        <taxon>Embryophyta</taxon>
        <taxon>Tracheophyta</taxon>
        <taxon>Spermatophyta</taxon>
        <taxon>Magnoliopsida</taxon>
        <taxon>Liliopsida</taxon>
        <taxon>Poales</taxon>
        <taxon>Poaceae</taxon>
        <taxon>PACMAD clade</taxon>
        <taxon>Arundinoideae</taxon>
        <taxon>Arundineae</taxon>
        <taxon>Arundo</taxon>
    </lineage>
</organism>
<dbReference type="AlphaFoldDB" id="A0A0A8YUU7"/>